<dbReference type="InterPro" id="IPR041359">
    <property type="entry name" value="MetOD1"/>
</dbReference>
<comment type="caution">
    <text evidence="2">The sequence shown here is derived from an EMBL/GenBank/DDBJ whole genome shotgun (WGS) entry which is preliminary data.</text>
</comment>
<proteinExistence type="predicted"/>
<gene>
    <name evidence="2" type="ORF">GCM10009817_09850</name>
</gene>
<evidence type="ECO:0000313" key="2">
    <source>
        <dbReference type="EMBL" id="GAA1971793.1"/>
    </source>
</evidence>
<reference evidence="2 3" key="1">
    <citation type="journal article" date="2019" name="Int. J. Syst. Evol. Microbiol.">
        <title>The Global Catalogue of Microorganisms (GCM) 10K type strain sequencing project: providing services to taxonomists for standard genome sequencing and annotation.</title>
        <authorList>
            <consortium name="The Broad Institute Genomics Platform"/>
            <consortium name="The Broad Institute Genome Sequencing Center for Infectious Disease"/>
            <person name="Wu L."/>
            <person name="Ma J."/>
        </authorList>
    </citation>
    <scope>NUCLEOTIDE SEQUENCE [LARGE SCALE GENOMIC DNA]</scope>
    <source>
        <strain evidence="2 3">JCM 15628</strain>
    </source>
</reference>
<feature type="domain" description="Metanogen output" evidence="1">
    <location>
        <begin position="122"/>
        <end position="255"/>
    </location>
</feature>
<keyword evidence="3" id="KW-1185">Reference proteome</keyword>
<sequence length="280" mass="29908">MLQVFDIGPGFDLGSLERGEDATAPGRGHAGDVLGESNGLVANAQLEAESGRGLLIMQVLAPDVEVSLRKHAGMVVTVRLPVPRRRTVSLDPPRRHSGVLPTLGEARLEGGFGKESFLRALVVQMSRAVEEQHGPDAAEVAVAQVGTDVGGQMEAEFRLAEEITGRLSPEDMGRCYVRLKQAIDGDFRVVEANAERIVLENTRCPFGEVVRRAPALCRMTSSVFGGIAARNTEFGASVLLEERIAVGDPGCRVVVYLGPAPAEAEPFAHHYLPPGSSSHE</sequence>
<dbReference type="Pfam" id="PF18546">
    <property type="entry name" value="MetOD1"/>
    <property type="match status" value="1"/>
</dbReference>
<name>A0ABN2RMW4_9MICO</name>
<organism evidence="2 3">
    <name type="scientific">Terrabacter lapilli</name>
    <dbReference type="NCBI Taxonomy" id="436231"/>
    <lineage>
        <taxon>Bacteria</taxon>
        <taxon>Bacillati</taxon>
        <taxon>Actinomycetota</taxon>
        <taxon>Actinomycetes</taxon>
        <taxon>Micrococcales</taxon>
        <taxon>Intrasporangiaceae</taxon>
        <taxon>Terrabacter</taxon>
    </lineage>
</organism>
<evidence type="ECO:0000313" key="3">
    <source>
        <dbReference type="Proteomes" id="UP001500013"/>
    </source>
</evidence>
<evidence type="ECO:0000259" key="1">
    <source>
        <dbReference type="Pfam" id="PF18546"/>
    </source>
</evidence>
<accession>A0ABN2RMW4</accession>
<dbReference type="EMBL" id="BAAAPU010000003">
    <property type="protein sequence ID" value="GAA1971793.1"/>
    <property type="molecule type" value="Genomic_DNA"/>
</dbReference>
<protein>
    <recommendedName>
        <fullName evidence="1">Metanogen output domain-containing protein</fullName>
    </recommendedName>
</protein>
<dbReference type="Proteomes" id="UP001500013">
    <property type="component" value="Unassembled WGS sequence"/>
</dbReference>